<dbReference type="Gene3D" id="3.40.640.10">
    <property type="entry name" value="Type I PLP-dependent aspartate aminotransferase-like (Major domain)"/>
    <property type="match status" value="1"/>
</dbReference>
<dbReference type="GO" id="GO:0008483">
    <property type="term" value="F:transaminase activity"/>
    <property type="evidence" value="ECO:0007669"/>
    <property type="project" value="UniProtKB-KW"/>
</dbReference>
<name>A0A845QKC9_9FIRM</name>
<keyword evidence="2" id="KW-0808">Transferase</keyword>
<dbReference type="InterPro" id="IPR015424">
    <property type="entry name" value="PyrdxlP-dep_Trfase"/>
</dbReference>
<dbReference type="SUPFAM" id="SSF53383">
    <property type="entry name" value="PLP-dependent transferases"/>
    <property type="match status" value="1"/>
</dbReference>
<proteinExistence type="predicted"/>
<keyword evidence="3" id="KW-1185">Reference proteome</keyword>
<keyword evidence="2" id="KW-0032">Aminotransferase</keyword>
<dbReference type="EMBL" id="QXWK01000028">
    <property type="protein sequence ID" value="NBH62560.1"/>
    <property type="molecule type" value="Genomic_DNA"/>
</dbReference>
<accession>A0A845QKC9</accession>
<dbReference type="PANTHER" id="PTHR42691">
    <property type="entry name" value="ASPARTATE AMINOTRANSFERASE YHDR-RELATED"/>
    <property type="match status" value="1"/>
</dbReference>
<evidence type="ECO:0000313" key="2">
    <source>
        <dbReference type="EMBL" id="NBH62560.1"/>
    </source>
</evidence>
<dbReference type="Pfam" id="PF00155">
    <property type="entry name" value="Aminotran_1_2"/>
    <property type="match status" value="1"/>
</dbReference>
<reference evidence="2 3" key="1">
    <citation type="submission" date="2018-08" db="EMBL/GenBank/DDBJ databases">
        <title>Murine metabolic-syndrome-specific gut microbial biobank.</title>
        <authorList>
            <person name="Liu C."/>
        </authorList>
    </citation>
    <scope>NUCLEOTIDE SEQUENCE [LARGE SCALE GENOMIC DNA]</scope>
    <source>
        <strain evidence="2 3">28</strain>
    </source>
</reference>
<dbReference type="NCBIfam" id="NF005305">
    <property type="entry name" value="PRK06836.1"/>
    <property type="match status" value="1"/>
</dbReference>
<protein>
    <submittedName>
        <fullName evidence="2">Pyridoxal phosphate-dependent aminotransferase</fullName>
    </submittedName>
</protein>
<feature type="domain" description="Aminotransferase class I/classII large" evidence="1">
    <location>
        <begin position="47"/>
        <end position="384"/>
    </location>
</feature>
<dbReference type="CDD" id="cd00609">
    <property type="entry name" value="AAT_like"/>
    <property type="match status" value="1"/>
</dbReference>
<gene>
    <name evidence="2" type="ORF">D0435_12965</name>
</gene>
<dbReference type="PANTHER" id="PTHR42691:SF1">
    <property type="entry name" value="ASPARTATE AMINOTRANSFERASE YHDR-RELATED"/>
    <property type="match status" value="1"/>
</dbReference>
<sequence length="396" mass="43749">MYNNTMYELGSQPSLIRELFAYGLEQAKIVGPENVFDYTLGNPSIPAPAKVQQAIKDILDDTDSIKIHGYSMAGGFDETREAIAANLNKRFGTDIKASNLFVTCGAAPALISVIKALATDADSEIMAVAPFFPEYRPFVEKNGAHLVVVPADREHFQIDMTKVEELISVHTQAIIINSPNNPSGVVYTKETLEALAAILTKKSEEYGHPIYIIADEPYRELTYGDAKVTFIPTVYKNTIVCYSWSKSLSLPGERIGYVCVPDQCDNASEVFNAVAGAARANGHVCAPTLPQMVIARCVDEMPDLKAYDENRTLLYDELTKMGYKCAKPDGAFYLFVEVPDGDGMKYCQKAKEDHNLLVVPGEGFDCPGYMRLSYCVSNEMIRRSLPAFAKMMEAYK</sequence>
<dbReference type="Proteomes" id="UP000446866">
    <property type="component" value="Unassembled WGS sequence"/>
</dbReference>
<evidence type="ECO:0000313" key="3">
    <source>
        <dbReference type="Proteomes" id="UP000446866"/>
    </source>
</evidence>
<dbReference type="GO" id="GO:0030170">
    <property type="term" value="F:pyridoxal phosphate binding"/>
    <property type="evidence" value="ECO:0007669"/>
    <property type="project" value="InterPro"/>
</dbReference>
<organism evidence="2 3">
    <name type="scientific">Anaerotruncus colihominis</name>
    <dbReference type="NCBI Taxonomy" id="169435"/>
    <lineage>
        <taxon>Bacteria</taxon>
        <taxon>Bacillati</taxon>
        <taxon>Bacillota</taxon>
        <taxon>Clostridia</taxon>
        <taxon>Eubacteriales</taxon>
        <taxon>Oscillospiraceae</taxon>
        <taxon>Anaerotruncus</taxon>
    </lineage>
</organism>
<dbReference type="InterPro" id="IPR004839">
    <property type="entry name" value="Aminotransferase_I/II_large"/>
</dbReference>
<dbReference type="InterPro" id="IPR015421">
    <property type="entry name" value="PyrdxlP-dep_Trfase_major"/>
</dbReference>
<dbReference type="RefSeq" id="WP_160202849.1">
    <property type="nucleotide sequence ID" value="NZ_QXWK01000028.1"/>
</dbReference>
<comment type="caution">
    <text evidence="2">The sequence shown here is derived from an EMBL/GenBank/DDBJ whole genome shotgun (WGS) entry which is preliminary data.</text>
</comment>
<evidence type="ECO:0000259" key="1">
    <source>
        <dbReference type="Pfam" id="PF00155"/>
    </source>
</evidence>
<dbReference type="AlphaFoldDB" id="A0A845QKC9"/>